<dbReference type="EMBL" id="JBHSPF010000045">
    <property type="protein sequence ID" value="MFC5629012.1"/>
    <property type="molecule type" value="Genomic_DNA"/>
</dbReference>
<dbReference type="RefSeq" id="WP_270895429.1">
    <property type="nucleotide sequence ID" value="NZ_JBHSPF010000045.1"/>
</dbReference>
<keyword evidence="3 5" id="KW-0131">Cell cycle</keyword>
<sequence length="242" mass="28378">MEHYNVKIDNFEGPLDLLLHLIQKAEVDIYHISLKTIIEQYLQYVQTMQELELDIASEYLVMAATLLQIKSNMLLPPSSKESADIEDEYDAEEKLYEQLIEYKKYKEAALSLRKKEKRSGFRYSKPADTSARPLPFAKEKRTVSLFDLIDAIQRLKDRQVKENRPVTTTVEKETTTVTNRMTEIILTIKERKRIRFEELFSVQEKSHIVVTFLAVLELMKNQQIRCVQSNNFADIIVEAREE</sequence>
<evidence type="ECO:0000313" key="6">
    <source>
        <dbReference type="EMBL" id="MFC5629012.1"/>
    </source>
</evidence>
<dbReference type="InterPro" id="IPR023093">
    <property type="entry name" value="ScpA-like_C"/>
</dbReference>
<gene>
    <name evidence="5" type="primary">scpA</name>
    <name evidence="6" type="ORF">ACFPTR_09015</name>
</gene>
<evidence type="ECO:0000256" key="5">
    <source>
        <dbReference type="HAMAP-Rule" id="MF_01805"/>
    </source>
</evidence>
<evidence type="ECO:0000256" key="3">
    <source>
        <dbReference type="ARBA" id="ARBA00023306"/>
    </source>
</evidence>
<keyword evidence="2 5" id="KW-0159">Chromosome partition</keyword>
<protein>
    <recommendedName>
        <fullName evidence="4 5">Segregation and condensation protein A</fullName>
    </recommendedName>
</protein>
<dbReference type="PANTHER" id="PTHR33969:SF2">
    <property type="entry name" value="SEGREGATION AND CONDENSATION PROTEIN A"/>
    <property type="match status" value="1"/>
</dbReference>
<dbReference type="PANTHER" id="PTHR33969">
    <property type="entry name" value="SEGREGATION AND CONDENSATION PROTEIN A"/>
    <property type="match status" value="1"/>
</dbReference>
<organism evidence="6 7">
    <name type="scientific">Aliibacillus thermotolerans</name>
    <dbReference type="NCBI Taxonomy" id="1834418"/>
    <lineage>
        <taxon>Bacteria</taxon>
        <taxon>Bacillati</taxon>
        <taxon>Bacillota</taxon>
        <taxon>Bacilli</taxon>
        <taxon>Bacillales</taxon>
        <taxon>Bacillaceae</taxon>
        <taxon>Aliibacillus</taxon>
    </lineage>
</organism>
<name>A0ABW0U8A5_9BACI</name>
<dbReference type="Proteomes" id="UP001596143">
    <property type="component" value="Unassembled WGS sequence"/>
</dbReference>
<evidence type="ECO:0000313" key="7">
    <source>
        <dbReference type="Proteomes" id="UP001596143"/>
    </source>
</evidence>
<comment type="similarity">
    <text evidence="5">Belongs to the ScpA family.</text>
</comment>
<proteinExistence type="inferred from homology"/>
<keyword evidence="7" id="KW-1185">Reference proteome</keyword>
<comment type="subunit">
    <text evidence="5">Component of a cohesin-like complex composed of ScpA, ScpB and the Smc homodimer, in which ScpA and ScpB bind to the head domain of Smc. The presence of the three proteins is required for the association of the complex with DNA.</text>
</comment>
<keyword evidence="5" id="KW-0963">Cytoplasm</keyword>
<keyword evidence="1 5" id="KW-0132">Cell division</keyword>
<evidence type="ECO:0000256" key="2">
    <source>
        <dbReference type="ARBA" id="ARBA00022829"/>
    </source>
</evidence>
<dbReference type="Pfam" id="PF02616">
    <property type="entry name" value="SMC_ScpA"/>
    <property type="match status" value="1"/>
</dbReference>
<evidence type="ECO:0000256" key="1">
    <source>
        <dbReference type="ARBA" id="ARBA00022618"/>
    </source>
</evidence>
<comment type="function">
    <text evidence="5">Participates in chromosomal partition during cell division. May act via the formation of a condensin-like complex containing Smc and ScpB that pull DNA away from mid-cell into both cell halves.</text>
</comment>
<comment type="subcellular location">
    <subcellularLocation>
        <location evidence="5">Cytoplasm</location>
    </subcellularLocation>
    <text evidence="5">Associated with two foci at the outer edges of the nucleoid region in young cells, and at four foci within both cell halves in older cells.</text>
</comment>
<reference evidence="7" key="1">
    <citation type="journal article" date="2019" name="Int. J. Syst. Evol. Microbiol.">
        <title>The Global Catalogue of Microorganisms (GCM) 10K type strain sequencing project: providing services to taxonomists for standard genome sequencing and annotation.</title>
        <authorList>
            <consortium name="The Broad Institute Genomics Platform"/>
            <consortium name="The Broad Institute Genome Sequencing Center for Infectious Disease"/>
            <person name="Wu L."/>
            <person name="Ma J."/>
        </authorList>
    </citation>
    <scope>NUCLEOTIDE SEQUENCE [LARGE SCALE GENOMIC DNA]</scope>
    <source>
        <strain evidence="7">CGMCC 1.15790</strain>
    </source>
</reference>
<evidence type="ECO:0000256" key="4">
    <source>
        <dbReference type="ARBA" id="ARBA00044777"/>
    </source>
</evidence>
<dbReference type="HAMAP" id="MF_01805">
    <property type="entry name" value="ScpA"/>
    <property type="match status" value="1"/>
</dbReference>
<comment type="caution">
    <text evidence="6">The sequence shown here is derived from an EMBL/GenBank/DDBJ whole genome shotgun (WGS) entry which is preliminary data.</text>
</comment>
<dbReference type="Gene3D" id="1.10.10.580">
    <property type="entry name" value="Structural maintenance of chromosome 1. Chain E"/>
    <property type="match status" value="1"/>
</dbReference>
<accession>A0ABW0U8A5</accession>
<dbReference type="InterPro" id="IPR003768">
    <property type="entry name" value="ScpA"/>
</dbReference>
<dbReference type="Gene3D" id="6.10.250.2410">
    <property type="match status" value="1"/>
</dbReference>